<evidence type="ECO:0000256" key="4">
    <source>
        <dbReference type="ARBA" id="ARBA00022692"/>
    </source>
</evidence>
<protein>
    <submittedName>
        <fullName evidence="10">Mechanosensitive ion channel</fullName>
    </submittedName>
</protein>
<keyword evidence="3" id="KW-1003">Cell membrane</keyword>
<reference evidence="10 11" key="1">
    <citation type="submission" date="2022-10" db="EMBL/GenBank/DDBJ databases">
        <title>Alteromonas sp. chi3 Genome sequencing.</title>
        <authorList>
            <person name="Park S."/>
        </authorList>
    </citation>
    <scope>NUCLEOTIDE SEQUENCE [LARGE SCALE GENOMIC DNA]</scope>
    <source>
        <strain evidence="11">chi3</strain>
    </source>
</reference>
<accession>A0ABT5KXU4</accession>
<dbReference type="Gene3D" id="1.10.287.1260">
    <property type="match status" value="1"/>
</dbReference>
<evidence type="ECO:0000256" key="2">
    <source>
        <dbReference type="ARBA" id="ARBA00008017"/>
    </source>
</evidence>
<proteinExistence type="inferred from homology"/>
<keyword evidence="5 7" id="KW-1133">Transmembrane helix</keyword>
<keyword evidence="4 7" id="KW-0812">Transmembrane</keyword>
<dbReference type="PANTHER" id="PTHR30347">
    <property type="entry name" value="POTASSIUM CHANNEL RELATED"/>
    <property type="match status" value="1"/>
</dbReference>
<evidence type="ECO:0000259" key="9">
    <source>
        <dbReference type="Pfam" id="PF21082"/>
    </source>
</evidence>
<dbReference type="InterPro" id="IPR052702">
    <property type="entry name" value="MscS-like_channel"/>
</dbReference>
<comment type="similarity">
    <text evidence="2">Belongs to the MscS (TC 1.A.23) family.</text>
</comment>
<dbReference type="SUPFAM" id="SSF50182">
    <property type="entry name" value="Sm-like ribonucleoproteins"/>
    <property type="match status" value="1"/>
</dbReference>
<dbReference type="InterPro" id="IPR010920">
    <property type="entry name" value="LSM_dom_sf"/>
</dbReference>
<dbReference type="InterPro" id="IPR011066">
    <property type="entry name" value="MscS_channel_C_sf"/>
</dbReference>
<gene>
    <name evidence="10" type="ORF">OIK42_02330</name>
</gene>
<evidence type="ECO:0000256" key="1">
    <source>
        <dbReference type="ARBA" id="ARBA00004651"/>
    </source>
</evidence>
<evidence type="ECO:0000256" key="7">
    <source>
        <dbReference type="SAM" id="Phobius"/>
    </source>
</evidence>
<evidence type="ECO:0000259" key="8">
    <source>
        <dbReference type="Pfam" id="PF00924"/>
    </source>
</evidence>
<dbReference type="Pfam" id="PF21082">
    <property type="entry name" value="MS_channel_3rd"/>
    <property type="match status" value="1"/>
</dbReference>
<keyword evidence="6 7" id="KW-0472">Membrane</keyword>
<sequence length="293" mass="32639">MNKAITELQSVLSTHLFTLFDVQITVGVLVAIPLIYVVGIWLIKKLAHIATYRLRASGASADAVHLFKRIFYILASAILIVTTLDVMEVPLTAFAFLSGAVAIGVGFGAQNIINNFISGWILMWERPIRIGDFLEVDGARGTVESINTRSTRIRRVDGVHMLIPNSKLLENTVVNWTLIDYLTRTSVKVGVAYGSDCKLVAKLIAEAVNIQEEVLQEPAPVVIFEDFGDNALVFEALFWVNATVERDLRRIRSNVRFAIDEIFAEHNVVIAFPQRDVHLDGTLQLVRQAKEPQ</sequence>
<evidence type="ECO:0000256" key="6">
    <source>
        <dbReference type="ARBA" id="ARBA00023136"/>
    </source>
</evidence>
<evidence type="ECO:0000313" key="11">
    <source>
        <dbReference type="Proteomes" id="UP001218788"/>
    </source>
</evidence>
<evidence type="ECO:0000256" key="5">
    <source>
        <dbReference type="ARBA" id="ARBA00022989"/>
    </source>
</evidence>
<dbReference type="InterPro" id="IPR049278">
    <property type="entry name" value="MS_channel_C"/>
</dbReference>
<feature type="transmembrane region" description="Helical" evidence="7">
    <location>
        <begin position="70"/>
        <end position="87"/>
    </location>
</feature>
<comment type="subcellular location">
    <subcellularLocation>
        <location evidence="1">Cell membrane</location>
        <topology evidence="1">Multi-pass membrane protein</topology>
    </subcellularLocation>
</comment>
<feature type="transmembrane region" description="Helical" evidence="7">
    <location>
        <begin position="22"/>
        <end position="43"/>
    </location>
</feature>
<evidence type="ECO:0000313" key="10">
    <source>
        <dbReference type="EMBL" id="MDC8829590.1"/>
    </source>
</evidence>
<dbReference type="Proteomes" id="UP001218788">
    <property type="component" value="Unassembled WGS sequence"/>
</dbReference>
<dbReference type="SUPFAM" id="SSF82861">
    <property type="entry name" value="Mechanosensitive channel protein MscS (YggB), transmembrane region"/>
    <property type="match status" value="1"/>
</dbReference>
<evidence type="ECO:0000256" key="3">
    <source>
        <dbReference type="ARBA" id="ARBA00022475"/>
    </source>
</evidence>
<dbReference type="SUPFAM" id="SSF82689">
    <property type="entry name" value="Mechanosensitive channel protein MscS (YggB), C-terminal domain"/>
    <property type="match status" value="1"/>
</dbReference>
<feature type="domain" description="Mechanosensitive ion channel MscS C-terminal" evidence="9">
    <location>
        <begin position="187"/>
        <end position="269"/>
    </location>
</feature>
<dbReference type="RefSeq" id="WP_273638042.1">
    <property type="nucleotide sequence ID" value="NZ_JAQQXP010000001.1"/>
</dbReference>
<dbReference type="Gene3D" id="2.30.30.60">
    <property type="match status" value="1"/>
</dbReference>
<dbReference type="InterPro" id="IPR011014">
    <property type="entry name" value="MscS_channel_TM-2"/>
</dbReference>
<organism evidence="10 11">
    <name type="scientific">Alteromonas gilva</name>
    <dbReference type="NCBI Taxonomy" id="2987522"/>
    <lineage>
        <taxon>Bacteria</taxon>
        <taxon>Pseudomonadati</taxon>
        <taxon>Pseudomonadota</taxon>
        <taxon>Gammaproteobacteria</taxon>
        <taxon>Alteromonadales</taxon>
        <taxon>Alteromonadaceae</taxon>
        <taxon>Alteromonas/Salinimonas group</taxon>
        <taxon>Alteromonas</taxon>
    </lineage>
</organism>
<dbReference type="Gene3D" id="3.30.70.100">
    <property type="match status" value="1"/>
</dbReference>
<feature type="domain" description="Mechanosensitive ion channel MscS" evidence="8">
    <location>
        <begin position="111"/>
        <end position="177"/>
    </location>
</feature>
<dbReference type="EMBL" id="JAQQXP010000001">
    <property type="protein sequence ID" value="MDC8829590.1"/>
    <property type="molecule type" value="Genomic_DNA"/>
</dbReference>
<comment type="caution">
    <text evidence="10">The sequence shown here is derived from an EMBL/GenBank/DDBJ whole genome shotgun (WGS) entry which is preliminary data.</text>
</comment>
<keyword evidence="11" id="KW-1185">Reference proteome</keyword>
<dbReference type="InterPro" id="IPR006685">
    <property type="entry name" value="MscS_channel_2nd"/>
</dbReference>
<feature type="transmembrane region" description="Helical" evidence="7">
    <location>
        <begin position="93"/>
        <end position="113"/>
    </location>
</feature>
<dbReference type="PANTHER" id="PTHR30347:SF1">
    <property type="entry name" value="MECHANOSENSITIVE CHANNEL MSCK"/>
    <property type="match status" value="1"/>
</dbReference>
<dbReference type="Pfam" id="PF00924">
    <property type="entry name" value="MS_channel_2nd"/>
    <property type="match status" value="1"/>
</dbReference>
<name>A0ABT5KXU4_9ALTE</name>
<dbReference type="InterPro" id="IPR023408">
    <property type="entry name" value="MscS_beta-dom_sf"/>
</dbReference>